<evidence type="ECO:0000256" key="4">
    <source>
        <dbReference type="SAM" id="MobiDB-lite"/>
    </source>
</evidence>
<organism evidence="6 7">
    <name type="scientific">Psilopogon haemacephalus</name>
    <name type="common">coppersmith barbet</name>
    <dbReference type="NCBI Taxonomy" id="2585815"/>
    <lineage>
        <taxon>Eukaryota</taxon>
        <taxon>Metazoa</taxon>
        <taxon>Chordata</taxon>
        <taxon>Craniata</taxon>
        <taxon>Vertebrata</taxon>
        <taxon>Euteleostomi</taxon>
        <taxon>Archelosauria</taxon>
        <taxon>Archosauria</taxon>
        <taxon>Dinosauria</taxon>
        <taxon>Saurischia</taxon>
        <taxon>Theropoda</taxon>
        <taxon>Coelurosauria</taxon>
        <taxon>Aves</taxon>
        <taxon>Neognathae</taxon>
        <taxon>Neoaves</taxon>
        <taxon>Telluraves</taxon>
        <taxon>Coraciimorphae</taxon>
        <taxon>Piciformes</taxon>
        <taxon>Megalaimidae</taxon>
        <taxon>Psilopogon</taxon>
    </lineage>
</organism>
<keyword evidence="7" id="KW-1185">Reference proteome</keyword>
<evidence type="ECO:0000256" key="3">
    <source>
        <dbReference type="ARBA" id="ARBA00022839"/>
    </source>
</evidence>
<protein>
    <submittedName>
        <fullName evidence="6">MUT7 Exonuclease</fullName>
    </submittedName>
</protein>
<dbReference type="Proteomes" id="UP000574528">
    <property type="component" value="Unassembled WGS sequence"/>
</dbReference>
<dbReference type="InterPro" id="IPR012337">
    <property type="entry name" value="RNaseH-like_sf"/>
</dbReference>
<proteinExistence type="predicted"/>
<dbReference type="GO" id="GO:0008408">
    <property type="term" value="F:3'-5' exonuclease activity"/>
    <property type="evidence" value="ECO:0007669"/>
    <property type="project" value="InterPro"/>
</dbReference>
<evidence type="ECO:0000259" key="5">
    <source>
        <dbReference type="SMART" id="SM00474"/>
    </source>
</evidence>
<dbReference type="GO" id="GO:0003676">
    <property type="term" value="F:nucleic acid binding"/>
    <property type="evidence" value="ECO:0007669"/>
    <property type="project" value="InterPro"/>
</dbReference>
<name>A0A7K9CAV1_9PICI</name>
<feature type="non-terminal residue" evidence="6">
    <location>
        <position position="1"/>
    </location>
</feature>
<keyword evidence="3 6" id="KW-0269">Exonuclease</keyword>
<dbReference type="SMART" id="SM00474">
    <property type="entry name" value="35EXOc"/>
    <property type="match status" value="1"/>
</dbReference>
<feature type="non-terminal residue" evidence="6">
    <location>
        <position position="390"/>
    </location>
</feature>
<dbReference type="FunFam" id="3.30.420.10:FF:000074">
    <property type="entry name" value="exonuclease mut-7 homolog isoform X2"/>
    <property type="match status" value="1"/>
</dbReference>
<keyword evidence="1" id="KW-0540">Nuclease</keyword>
<reference evidence="6 7" key="1">
    <citation type="submission" date="2019-09" db="EMBL/GenBank/DDBJ databases">
        <title>Bird 10,000 Genomes (B10K) Project - Family phase.</title>
        <authorList>
            <person name="Zhang G."/>
        </authorList>
    </citation>
    <scope>NUCLEOTIDE SEQUENCE [LARGE SCALE GENOMIC DNA]</scope>
    <source>
        <strain evidence="6">B10K-DU-001-24</strain>
        <tissue evidence="6">Muscle</tissue>
    </source>
</reference>
<gene>
    <name evidence="6" type="primary">Exd3_1</name>
    <name evidence="6" type="ORF">PSIHAE_R02850</name>
</gene>
<dbReference type="SUPFAM" id="SSF53098">
    <property type="entry name" value="Ribonuclease H-like"/>
    <property type="match status" value="1"/>
</dbReference>
<feature type="domain" description="3'-5' exonuclease" evidence="5">
    <location>
        <begin position="86"/>
        <end position="287"/>
    </location>
</feature>
<evidence type="ECO:0000256" key="2">
    <source>
        <dbReference type="ARBA" id="ARBA00022801"/>
    </source>
</evidence>
<dbReference type="Gene3D" id="3.30.420.10">
    <property type="entry name" value="Ribonuclease H-like superfamily/Ribonuclease H"/>
    <property type="match status" value="1"/>
</dbReference>
<dbReference type="OrthoDB" id="18193at2759"/>
<dbReference type="AlphaFoldDB" id="A0A7K9CAV1"/>
<comment type="caution">
    <text evidence="6">The sequence shown here is derived from an EMBL/GenBank/DDBJ whole genome shotgun (WGS) entry which is preliminary data.</text>
</comment>
<dbReference type="PANTHER" id="PTHR47765">
    <property type="entry name" value="3'-5' EXONUCLEASE DOMAIN-CONTAINING PROTEIN"/>
    <property type="match status" value="1"/>
</dbReference>
<evidence type="ECO:0000313" key="6">
    <source>
        <dbReference type="EMBL" id="NXG49733.1"/>
    </source>
</evidence>
<dbReference type="GO" id="GO:0006139">
    <property type="term" value="P:nucleobase-containing compound metabolic process"/>
    <property type="evidence" value="ECO:0007669"/>
    <property type="project" value="InterPro"/>
</dbReference>
<evidence type="ECO:0000256" key="1">
    <source>
        <dbReference type="ARBA" id="ARBA00022722"/>
    </source>
</evidence>
<dbReference type="EMBL" id="VWZI01016460">
    <property type="protein sequence ID" value="NXG49733.1"/>
    <property type="molecule type" value="Genomic_DNA"/>
</dbReference>
<sequence length="390" mass="43624">LQSTVGENRWLQGELIQLLLSHCDRSRAARWAQRFQLPEEMLPPAVAAELPKLRTPERVEEATGAGDDEERRKQDYYQLPIPRANIHFLQTWAETLQCWEKVLQPGQLVGIDMEWRPSFGMMGRPRVALLQIALKDEVFLLDLPRLLEQAETQGEEEKLPHFLQMLYSDATITKLGYGMSGDLSSLAATCPALKDTEKQARGVVDLLIVDKRVAALPAEHSSQERGWRQAEKGLSLLVQRVLGKPLDKAQQMSNWERRPLREQQILYAASDAYCLLEVYEKLCQDPESFGLSSDLTKSLVGKPSTKARAKQQLNKQEAASPSGQQCQGARQASPSGPAALSPRELSVVCDNMLQGLGRYLRCLGVDVHMLQNHHQHRRAAEVSPAPGAVL</sequence>
<dbReference type="Pfam" id="PF01612">
    <property type="entry name" value="DNA_pol_A_exo1"/>
    <property type="match status" value="1"/>
</dbReference>
<dbReference type="PANTHER" id="PTHR47765:SF2">
    <property type="entry name" value="EXONUCLEASE MUT-7 HOMOLOG"/>
    <property type="match status" value="1"/>
</dbReference>
<feature type="region of interest" description="Disordered" evidence="4">
    <location>
        <begin position="302"/>
        <end position="340"/>
    </location>
</feature>
<keyword evidence="2" id="KW-0378">Hydrolase</keyword>
<feature type="compositionally biased region" description="Polar residues" evidence="4">
    <location>
        <begin position="311"/>
        <end position="334"/>
    </location>
</feature>
<dbReference type="InterPro" id="IPR052408">
    <property type="entry name" value="Exonuclease_MUT-7-like"/>
</dbReference>
<accession>A0A7K9CAV1</accession>
<dbReference type="InterPro" id="IPR002562">
    <property type="entry name" value="3'-5'_exonuclease_dom"/>
</dbReference>
<dbReference type="InterPro" id="IPR037432">
    <property type="entry name" value="Mut-7_DEDDy_dom"/>
</dbReference>
<evidence type="ECO:0000313" key="7">
    <source>
        <dbReference type="Proteomes" id="UP000574528"/>
    </source>
</evidence>
<dbReference type="InterPro" id="IPR036397">
    <property type="entry name" value="RNaseH_sf"/>
</dbReference>
<dbReference type="CDD" id="cd06146">
    <property type="entry name" value="mut-7_like_exo"/>
    <property type="match status" value="1"/>
</dbReference>